<proteinExistence type="predicted"/>
<evidence type="ECO:0000256" key="1">
    <source>
        <dbReference type="SAM" id="MobiDB-lite"/>
    </source>
</evidence>
<dbReference type="AlphaFoldDB" id="A0A061INE2"/>
<dbReference type="EMBL" id="KE665192">
    <property type="protein sequence ID" value="ERE88982.1"/>
    <property type="molecule type" value="Genomic_DNA"/>
</dbReference>
<dbReference type="Proteomes" id="UP000030759">
    <property type="component" value="Unassembled WGS sequence"/>
</dbReference>
<evidence type="ECO:0000313" key="3">
    <source>
        <dbReference type="Proteomes" id="UP000030759"/>
    </source>
</evidence>
<sequence length="154" mass="17363">MATLRSEWSRTISVPGQALMWNSEVLHNMIFLFDAPVFETHQSLASLYRAGSSCTDAGLVNSLMRADFPGLASGPSSVGLRKTRRRVEDYDEERRHYTHRPLTIENITCSMGAGSRVGTSMDQEQREQRKHKQELSVVLQEAFSPTHEDTDAYS</sequence>
<reference evidence="3" key="1">
    <citation type="journal article" date="2013" name="Nat. Biotechnol.">
        <title>Chinese hamster genome sequenced from sorted chromosomes.</title>
        <authorList>
            <person name="Brinkrolf K."/>
            <person name="Rupp O."/>
            <person name="Laux H."/>
            <person name="Kollin F."/>
            <person name="Ernst W."/>
            <person name="Linke B."/>
            <person name="Kofler R."/>
            <person name="Romand S."/>
            <person name="Hesse F."/>
            <person name="Budach W.E."/>
            <person name="Galosy S."/>
            <person name="Muller D."/>
            <person name="Noll T."/>
            <person name="Wienberg J."/>
            <person name="Jostock T."/>
            <person name="Leonard M."/>
            <person name="Grillari J."/>
            <person name="Tauch A."/>
            <person name="Goesmann A."/>
            <person name="Helk B."/>
            <person name="Mott J.E."/>
            <person name="Puhler A."/>
            <person name="Borth N."/>
        </authorList>
    </citation>
    <scope>NUCLEOTIDE SEQUENCE [LARGE SCALE GENOMIC DNA]</scope>
    <source>
        <strain evidence="3">17A/GY</strain>
    </source>
</reference>
<organism evidence="2 3">
    <name type="scientific">Cricetulus griseus</name>
    <name type="common">Chinese hamster</name>
    <name type="synonym">Cricetulus barabensis griseus</name>
    <dbReference type="NCBI Taxonomy" id="10029"/>
    <lineage>
        <taxon>Eukaryota</taxon>
        <taxon>Metazoa</taxon>
        <taxon>Chordata</taxon>
        <taxon>Craniata</taxon>
        <taxon>Vertebrata</taxon>
        <taxon>Euteleostomi</taxon>
        <taxon>Mammalia</taxon>
        <taxon>Eutheria</taxon>
        <taxon>Euarchontoglires</taxon>
        <taxon>Glires</taxon>
        <taxon>Rodentia</taxon>
        <taxon>Myomorpha</taxon>
        <taxon>Muroidea</taxon>
        <taxon>Cricetidae</taxon>
        <taxon>Cricetinae</taxon>
        <taxon>Cricetulus</taxon>
    </lineage>
</organism>
<evidence type="ECO:0000313" key="2">
    <source>
        <dbReference type="EMBL" id="ERE88982.1"/>
    </source>
</evidence>
<protein>
    <submittedName>
        <fullName evidence="2">Uncharacterized protein</fullName>
    </submittedName>
</protein>
<gene>
    <name evidence="2" type="ORF">H671_1g2654</name>
</gene>
<feature type="region of interest" description="Disordered" evidence="1">
    <location>
        <begin position="115"/>
        <end position="154"/>
    </location>
</feature>
<name>A0A061INE2_CRIGR</name>
<accession>A0A061INE2</accession>